<keyword evidence="12" id="KW-0539">Nucleus</keyword>
<evidence type="ECO:0000259" key="16">
    <source>
        <dbReference type="Pfam" id="PF12717"/>
    </source>
</evidence>
<dbReference type="GO" id="GO:0005634">
    <property type="term" value="C:nucleus"/>
    <property type="evidence" value="ECO:0007669"/>
    <property type="project" value="UniProtKB-SubCell"/>
</dbReference>
<comment type="similarity">
    <text evidence="4 14">Belongs to the CND1 (condensin subunit 1) family.</text>
</comment>
<feature type="compositionally biased region" description="Basic and acidic residues" evidence="15">
    <location>
        <begin position="947"/>
        <end position="964"/>
    </location>
</feature>
<feature type="region of interest" description="Disordered" evidence="15">
    <location>
        <begin position="1349"/>
        <end position="1398"/>
    </location>
</feature>
<dbReference type="GeneTree" id="ENSGT00940000153566"/>
<comment type="subcellular location">
    <subcellularLocation>
        <location evidence="2">Chromosome</location>
    </subcellularLocation>
    <subcellularLocation>
        <location evidence="3">Cytoplasm</location>
    </subcellularLocation>
    <subcellularLocation>
        <location evidence="1">Nucleus</location>
    </subcellularLocation>
</comment>
<feature type="region of interest" description="Disordered" evidence="15">
    <location>
        <begin position="1299"/>
        <end position="1320"/>
    </location>
</feature>
<reference evidence="18" key="1">
    <citation type="submission" date="2025-08" db="UniProtKB">
        <authorList>
            <consortium name="Ensembl"/>
        </authorList>
    </citation>
    <scope>IDENTIFICATION</scope>
</reference>
<evidence type="ECO:0000256" key="11">
    <source>
        <dbReference type="ARBA" id="ARBA00023067"/>
    </source>
</evidence>
<proteinExistence type="inferred from homology"/>
<evidence type="ECO:0000256" key="7">
    <source>
        <dbReference type="ARBA" id="ARBA00022490"/>
    </source>
</evidence>
<organism evidence="18 19">
    <name type="scientific">Mastacembelus armatus</name>
    <name type="common">zig-zag eel</name>
    <dbReference type="NCBI Taxonomy" id="205130"/>
    <lineage>
        <taxon>Eukaryota</taxon>
        <taxon>Metazoa</taxon>
        <taxon>Chordata</taxon>
        <taxon>Craniata</taxon>
        <taxon>Vertebrata</taxon>
        <taxon>Euteleostomi</taxon>
        <taxon>Actinopterygii</taxon>
        <taxon>Neopterygii</taxon>
        <taxon>Teleostei</taxon>
        <taxon>Neoteleostei</taxon>
        <taxon>Acanthomorphata</taxon>
        <taxon>Anabantaria</taxon>
        <taxon>Synbranchiformes</taxon>
        <taxon>Mastacembelidae</taxon>
        <taxon>Mastacembelus</taxon>
    </lineage>
</organism>
<evidence type="ECO:0000256" key="3">
    <source>
        <dbReference type="ARBA" id="ARBA00004496"/>
    </source>
</evidence>
<dbReference type="GO" id="GO:0005737">
    <property type="term" value="C:cytoplasm"/>
    <property type="evidence" value="ECO:0007669"/>
    <property type="project" value="UniProtKB-SubCell"/>
</dbReference>
<feature type="compositionally biased region" description="Basic and acidic residues" evidence="15">
    <location>
        <begin position="494"/>
        <end position="503"/>
    </location>
</feature>
<keyword evidence="11 14" id="KW-0226">DNA condensation</keyword>
<dbReference type="PANTHER" id="PTHR14222:SF2">
    <property type="entry name" value="CONDENSIN COMPLEX SUBUNIT 1"/>
    <property type="match status" value="1"/>
</dbReference>
<dbReference type="FunFam" id="1.25.10.10:FF:001828">
    <property type="entry name" value="Condensin complex subunit 1"/>
    <property type="match status" value="1"/>
</dbReference>
<dbReference type="GO" id="GO:0000796">
    <property type="term" value="C:condensin complex"/>
    <property type="evidence" value="ECO:0007669"/>
    <property type="project" value="TreeGrafter"/>
</dbReference>
<dbReference type="GO" id="GO:0010032">
    <property type="term" value="P:meiotic chromosome condensation"/>
    <property type="evidence" value="ECO:0007669"/>
    <property type="project" value="TreeGrafter"/>
</dbReference>
<dbReference type="InterPro" id="IPR026971">
    <property type="entry name" value="CND1/NCAPD3"/>
</dbReference>
<evidence type="ECO:0000256" key="8">
    <source>
        <dbReference type="ARBA" id="ARBA00022553"/>
    </source>
</evidence>
<dbReference type="GO" id="GO:0007076">
    <property type="term" value="P:mitotic chromosome condensation"/>
    <property type="evidence" value="ECO:0007669"/>
    <property type="project" value="InterPro"/>
</dbReference>
<keyword evidence="9 14" id="KW-0132">Cell division</keyword>
<dbReference type="STRING" id="205130.ENSMAMP00000003016"/>
<keyword evidence="13 14" id="KW-0131">Cell cycle</keyword>
<evidence type="ECO:0000256" key="5">
    <source>
        <dbReference type="ARBA" id="ARBA00016064"/>
    </source>
</evidence>
<keyword evidence="19" id="KW-1185">Reference proteome</keyword>
<accession>A0A3Q3L0K5</accession>
<evidence type="ECO:0000256" key="13">
    <source>
        <dbReference type="ARBA" id="ARBA00023306"/>
    </source>
</evidence>
<dbReference type="SUPFAM" id="SSF48371">
    <property type="entry name" value="ARM repeat"/>
    <property type="match status" value="1"/>
</dbReference>
<feature type="compositionally biased region" description="Acidic residues" evidence="15">
    <location>
        <begin position="1364"/>
        <end position="1374"/>
    </location>
</feature>
<sequence length="1398" mass="156761">GTEEREMSWDFFVPVCVGDLVKSGEVNQYVVQDVVSPKQLPPYLKFKAALRSQGPLCILEHFDTGYSVLQHCNSLDLVVKEDTLELLVQVVSGLAVTLPTVLASTSISAAERKEKLNAVKMSVFLLCKLTETLESFSYRQNVVTASGKGGKKGKAGGEGFLHWDSEREKVLQALIQLLQLDIRSLWSLSLVEEEFIRCVTFCCYKLLENPTISHVKSKPTRDCIIHLLGVLIKKYNHIMGIGVKVIQLMQHFEQLSSVFAQAVSVWSAEYGVRAIVGEVIREIGQKSSEELGREGSGVKAFASFLSELSTLVPELMIPNISVLITHLEGESHTMRVAVCEVLGEILVRVLCGDGLDESGKADRDRFFDTLQEHLHDTHSHVRTRVLQVYTRIVNSKALPLSRFNEVMELAVGRLMDKSINVVKSAIQLLAAFIAQNPYSCKLSSADLKKPLEKEMAKLRMMKEKLEGKAPVAVIKASELWAAMKPELLITVRTELEPTNKAEEQQQDDDEDMDVEEEKEAEDDRATAVKIAQYLRVNKYRNAVRLCVRAHSCFPESEMFSSLSTLTSETVLDTLALIFKGSDEDTTELSQNLPPTPQKDGEKQGDDGELKKQEMLVQYLRDTETFALQVERAISVINTMLYWKTTSVVQEAVQFCVTVCEFSVANSVIGVRKMLPLVWSTDAAIKDAVVEAYRRLYLNPRGDTVRMKAQALVDSLSELMVDASLGTIQCLEEIVQEFFSSGTNLQSIVVQILWERFTGKRETSALHRRAAVLMLGMAARAEREVVLSNLDTLCSVALGEKVTEDFLLARDTVITICNITDHVRQSKSAPFRLPQDHQLFTCLTQAIAEGVVMEDPYWQSFMEQAVRLIYFLAESPDQLCSRLLQRSARLLLDQIAEGAEVTKNTDQMSEVSQKSSEQVNCVCLAQLLALCGCVAFWQVSHLERSVSAELRRRRGETEEREEKGPSSKTKQAASESAMEEELGLIGASAEDTEAELIRKICETELLAEENLLCAFLPLLVKVCSSPGRYSHPQLTTAACLALSQYMMISPSVCEDNIRLMFTMLERSALPVVRANALIALGDLTVRFPNILEPWTQNLYTRLSDEVPSVRQTAVTVLTQLVLKDVLKVKGQVSEVAVLLIDPESHISSMALNFFNELATKDNAIYNLLPDIISRLSDPERGMNSEDFNTIMKQLFSYITKERQTESLVEKLCQRFRTAKTERQWGDLATSLSLLSMCERGFKRLQECWECYSDKLTEPGVYQPLLSITAKLRRGAKPQFKPQIDEFEKRLTAVHTRGLENVESPEMEEEDQKAGSKTVTHTPLPAKTRLRSKRGRSSRVSLSGTLFVTPRKSRNSKKPVIRFSSDEEEEDEEDAVMAESETPKVTTPIARSSRRTRLRN</sequence>
<evidence type="ECO:0000256" key="1">
    <source>
        <dbReference type="ARBA" id="ARBA00004123"/>
    </source>
</evidence>
<dbReference type="InParanoid" id="A0A3Q3L0K5"/>
<evidence type="ECO:0000259" key="17">
    <source>
        <dbReference type="Pfam" id="PF12922"/>
    </source>
</evidence>
<reference evidence="18" key="2">
    <citation type="submission" date="2025-09" db="UniProtKB">
        <authorList>
            <consortium name="Ensembl"/>
        </authorList>
    </citation>
    <scope>IDENTIFICATION</scope>
</reference>
<evidence type="ECO:0000256" key="2">
    <source>
        <dbReference type="ARBA" id="ARBA00004286"/>
    </source>
</evidence>
<evidence type="ECO:0000256" key="9">
    <source>
        <dbReference type="ARBA" id="ARBA00022618"/>
    </source>
</evidence>
<evidence type="ECO:0000313" key="19">
    <source>
        <dbReference type="Proteomes" id="UP000261640"/>
    </source>
</evidence>
<feature type="compositionally biased region" description="Acidic residues" evidence="15">
    <location>
        <begin position="504"/>
        <end position="520"/>
    </location>
</feature>
<feature type="region of interest" description="Disordered" evidence="15">
    <location>
        <begin position="947"/>
        <end position="974"/>
    </location>
</feature>
<feature type="compositionally biased region" description="Basic residues" evidence="15">
    <location>
        <begin position="1349"/>
        <end position="1358"/>
    </location>
</feature>
<dbReference type="PIRSF" id="PIRSF017127">
    <property type="entry name" value="Condensin_D2"/>
    <property type="match status" value="1"/>
</dbReference>
<dbReference type="InterPro" id="IPR007673">
    <property type="entry name" value="Condensin_cplx_su1"/>
</dbReference>
<dbReference type="InterPro" id="IPR024324">
    <property type="entry name" value="Condensin_cplx_su1_N"/>
</dbReference>
<feature type="region of interest" description="Disordered" evidence="15">
    <location>
        <begin position="494"/>
        <end position="522"/>
    </location>
</feature>
<dbReference type="Ensembl" id="ENSMAMT00000003077.2">
    <property type="protein sequence ID" value="ENSMAMP00000003016.2"/>
    <property type="gene ID" value="ENSMAMG00000001947.2"/>
</dbReference>
<evidence type="ECO:0000256" key="6">
    <source>
        <dbReference type="ARBA" id="ARBA00022454"/>
    </source>
</evidence>
<keyword evidence="8" id="KW-0597">Phosphoprotein</keyword>
<comment type="function">
    <text evidence="14">Regulatory subunit of the condensin complex, a complex required for conversion of interphase chromatin into mitotic-like condense chromosomes. The condensin complex probably introduces positive supercoils into relaxed DNA in the presence of type I topoisomerases and converts nicked DNA into positive knotted forms in the presence of type II topoisomerases.</text>
</comment>
<feature type="domain" description="Condensin complex subunit 1 N-terminal" evidence="17">
    <location>
        <begin position="79"/>
        <end position="240"/>
    </location>
</feature>
<keyword evidence="6" id="KW-0158">Chromosome</keyword>
<dbReference type="PANTHER" id="PTHR14222">
    <property type="entry name" value="CONDENSIN"/>
    <property type="match status" value="1"/>
</dbReference>
<feature type="region of interest" description="Disordered" evidence="15">
    <location>
        <begin position="585"/>
        <end position="606"/>
    </location>
</feature>
<keyword evidence="7" id="KW-0963">Cytoplasm</keyword>
<dbReference type="InterPro" id="IPR032682">
    <property type="entry name" value="Cnd1_C"/>
</dbReference>
<dbReference type="Proteomes" id="UP000261640">
    <property type="component" value="Unplaced"/>
</dbReference>
<feature type="domain" description="Condensin complex subunit 1 C-terminal" evidence="16">
    <location>
        <begin position="1070"/>
        <end position="1230"/>
    </location>
</feature>
<dbReference type="GO" id="GO:0042393">
    <property type="term" value="F:histone binding"/>
    <property type="evidence" value="ECO:0007669"/>
    <property type="project" value="TreeGrafter"/>
</dbReference>
<name>A0A3Q3L0K5_9TELE</name>
<evidence type="ECO:0000256" key="15">
    <source>
        <dbReference type="SAM" id="MobiDB-lite"/>
    </source>
</evidence>
<dbReference type="GO" id="GO:0051301">
    <property type="term" value="P:cell division"/>
    <property type="evidence" value="ECO:0007669"/>
    <property type="project" value="UniProtKB-KW"/>
</dbReference>
<dbReference type="Gene3D" id="1.25.10.10">
    <property type="entry name" value="Leucine-rich Repeat Variant"/>
    <property type="match status" value="2"/>
</dbReference>
<evidence type="ECO:0000256" key="4">
    <source>
        <dbReference type="ARBA" id="ARBA00009606"/>
    </source>
</evidence>
<evidence type="ECO:0000256" key="14">
    <source>
        <dbReference type="PIRNR" id="PIRNR017127"/>
    </source>
</evidence>
<dbReference type="GO" id="GO:0000779">
    <property type="term" value="C:condensed chromosome, centromeric region"/>
    <property type="evidence" value="ECO:0007669"/>
    <property type="project" value="TreeGrafter"/>
</dbReference>
<evidence type="ECO:0000313" key="18">
    <source>
        <dbReference type="Ensembl" id="ENSMAMP00000003016.2"/>
    </source>
</evidence>
<dbReference type="Pfam" id="PF12922">
    <property type="entry name" value="Cnd1_N"/>
    <property type="match status" value="1"/>
</dbReference>
<dbReference type="InterPro" id="IPR016024">
    <property type="entry name" value="ARM-type_fold"/>
</dbReference>
<protein>
    <recommendedName>
        <fullName evidence="5 14">Condensin complex subunit 1</fullName>
    </recommendedName>
</protein>
<evidence type="ECO:0000256" key="10">
    <source>
        <dbReference type="ARBA" id="ARBA00022776"/>
    </source>
</evidence>
<keyword evidence="10 14" id="KW-0498">Mitosis</keyword>
<evidence type="ECO:0000256" key="12">
    <source>
        <dbReference type="ARBA" id="ARBA00023242"/>
    </source>
</evidence>
<dbReference type="FunFam" id="1.25.10.10:FF:000695">
    <property type="entry name" value="Condensin complex subunit 1"/>
    <property type="match status" value="1"/>
</dbReference>
<dbReference type="InterPro" id="IPR011989">
    <property type="entry name" value="ARM-like"/>
</dbReference>
<dbReference type="Pfam" id="PF12717">
    <property type="entry name" value="Cnd1"/>
    <property type="match status" value="1"/>
</dbReference>